<dbReference type="FunFam" id="1.20.1250.20:FF:000003">
    <property type="entry name" value="Solute carrier family 17 member 3"/>
    <property type="match status" value="1"/>
</dbReference>
<keyword evidence="5 7" id="KW-1133">Transmembrane helix</keyword>
<evidence type="ECO:0000256" key="1">
    <source>
        <dbReference type="ARBA" id="ARBA00004141"/>
    </source>
</evidence>
<dbReference type="Pfam" id="PF07690">
    <property type="entry name" value="MFS_1"/>
    <property type="match status" value="2"/>
</dbReference>
<feature type="transmembrane region" description="Helical" evidence="7">
    <location>
        <begin position="133"/>
        <end position="153"/>
    </location>
</feature>
<feature type="transmembrane region" description="Helical" evidence="7">
    <location>
        <begin position="331"/>
        <end position="350"/>
    </location>
</feature>
<feature type="transmembrane region" description="Helical" evidence="7">
    <location>
        <begin position="388"/>
        <end position="407"/>
    </location>
</feature>
<keyword evidence="10" id="KW-1185">Reference proteome</keyword>
<feature type="domain" description="Major facilitator superfamily (MFS) profile" evidence="8">
    <location>
        <begin position="27"/>
        <end position="450"/>
    </location>
</feature>
<dbReference type="InterPro" id="IPR011701">
    <property type="entry name" value="MFS"/>
</dbReference>
<feature type="transmembrane region" description="Helical" evidence="7">
    <location>
        <begin position="301"/>
        <end position="319"/>
    </location>
</feature>
<keyword evidence="2" id="KW-0813">Transport</keyword>
<dbReference type="AlphaFoldDB" id="A0A9N9MXZ5"/>
<dbReference type="SUPFAM" id="SSF103473">
    <property type="entry name" value="MFS general substrate transporter"/>
    <property type="match status" value="1"/>
</dbReference>
<evidence type="ECO:0000256" key="3">
    <source>
        <dbReference type="ARBA" id="ARBA00022692"/>
    </source>
</evidence>
<evidence type="ECO:0000256" key="7">
    <source>
        <dbReference type="SAM" id="Phobius"/>
    </source>
</evidence>
<dbReference type="InterPro" id="IPR020846">
    <property type="entry name" value="MFS_dom"/>
</dbReference>
<feature type="transmembrane region" description="Helical" evidence="7">
    <location>
        <begin position="356"/>
        <end position="376"/>
    </location>
</feature>
<feature type="transmembrane region" description="Helical" evidence="7">
    <location>
        <begin position="427"/>
        <end position="446"/>
    </location>
</feature>
<proteinExistence type="predicted"/>
<accession>A0A9N9MXZ5</accession>
<dbReference type="InterPro" id="IPR036259">
    <property type="entry name" value="MFS_trans_sf"/>
</dbReference>
<dbReference type="Proteomes" id="UP001152799">
    <property type="component" value="Chromosome 7"/>
</dbReference>
<feature type="transmembrane region" description="Helical" evidence="7">
    <location>
        <begin position="28"/>
        <end position="53"/>
    </location>
</feature>
<dbReference type="PROSITE" id="PS50850">
    <property type="entry name" value="MFS"/>
    <property type="match status" value="1"/>
</dbReference>
<organism evidence="9 10">
    <name type="scientific">Ceutorhynchus assimilis</name>
    <name type="common">cabbage seed weevil</name>
    <dbReference type="NCBI Taxonomy" id="467358"/>
    <lineage>
        <taxon>Eukaryota</taxon>
        <taxon>Metazoa</taxon>
        <taxon>Ecdysozoa</taxon>
        <taxon>Arthropoda</taxon>
        <taxon>Hexapoda</taxon>
        <taxon>Insecta</taxon>
        <taxon>Pterygota</taxon>
        <taxon>Neoptera</taxon>
        <taxon>Endopterygota</taxon>
        <taxon>Coleoptera</taxon>
        <taxon>Polyphaga</taxon>
        <taxon>Cucujiformia</taxon>
        <taxon>Curculionidae</taxon>
        <taxon>Ceutorhynchinae</taxon>
        <taxon>Ceutorhynchus</taxon>
    </lineage>
</organism>
<evidence type="ECO:0000313" key="10">
    <source>
        <dbReference type="Proteomes" id="UP001152799"/>
    </source>
</evidence>
<evidence type="ECO:0000256" key="2">
    <source>
        <dbReference type="ARBA" id="ARBA00022448"/>
    </source>
</evidence>
<dbReference type="GO" id="GO:0006820">
    <property type="term" value="P:monoatomic anion transport"/>
    <property type="evidence" value="ECO:0007669"/>
    <property type="project" value="TreeGrafter"/>
</dbReference>
<sequence>MSEPSKVKLGIKYEGNKGPRFGTRHLQILLISLGMSLNLCTKSILSVAIVAMTSNATSSNHDTPTYTWTNKSVIMSSLLWSGIAVNVLAGFLGNRYGPKWFLIGASSLNSLFFMLIPYSAAHSGSTGVIICRLLQGLAIGFLFPINAVAMGRWTPPEERARMEMTGPGILTIFQILTSIASGFISESKLGWPWIFYSLGIIELIWVVIYTIFGAQSFEEHNRIDLDEKKYLRDTLFATKDGNKGAPWKKIVSSVHVWAFTIGHTGFMFISVMLSTEISIFFNAVMKFDLKTNGTVSAIPPLIGISTGVAISILSDLITSKGFISVLNARRLFHLTGTTGVSLSLIAMTYISEDHKIWSVVLLSLGHAFFLSAAVAGAKINILDVSPKYAGIIMGFTQMFAQTISLFAPLLVQWICVDESDPSQWRKVFLILAALVGATAVFFALFATDQRQNWETESEIEARKKRGSLTSMSIGIKY</sequence>
<evidence type="ECO:0000313" key="9">
    <source>
        <dbReference type="EMBL" id="CAG9771347.1"/>
    </source>
</evidence>
<evidence type="ECO:0000259" key="8">
    <source>
        <dbReference type="PROSITE" id="PS50850"/>
    </source>
</evidence>
<feature type="transmembrane region" description="Helical" evidence="7">
    <location>
        <begin position="165"/>
        <end position="184"/>
    </location>
</feature>
<comment type="subcellular location">
    <subcellularLocation>
        <location evidence="1">Membrane</location>
        <topology evidence="1">Multi-pass membrane protein</topology>
    </subcellularLocation>
</comment>
<gene>
    <name evidence="9" type="ORF">CEUTPL_LOCUS11783</name>
</gene>
<feature type="transmembrane region" description="Helical" evidence="7">
    <location>
        <begin position="73"/>
        <end position="93"/>
    </location>
</feature>
<keyword evidence="4" id="KW-0769">Symport</keyword>
<keyword evidence="3 7" id="KW-0812">Transmembrane</keyword>
<evidence type="ECO:0000256" key="5">
    <source>
        <dbReference type="ARBA" id="ARBA00022989"/>
    </source>
</evidence>
<keyword evidence="6 7" id="KW-0472">Membrane</keyword>
<protein>
    <recommendedName>
        <fullName evidence="8">Major facilitator superfamily (MFS) profile domain-containing protein</fullName>
    </recommendedName>
</protein>
<dbReference type="Gene3D" id="1.20.1250.20">
    <property type="entry name" value="MFS general substrate transporter like domains"/>
    <property type="match status" value="2"/>
</dbReference>
<dbReference type="PANTHER" id="PTHR11662">
    <property type="entry name" value="SOLUTE CARRIER FAMILY 17"/>
    <property type="match status" value="1"/>
</dbReference>
<name>A0A9N9MXZ5_9CUCU</name>
<dbReference type="GO" id="GO:0016020">
    <property type="term" value="C:membrane"/>
    <property type="evidence" value="ECO:0007669"/>
    <property type="project" value="UniProtKB-SubCell"/>
</dbReference>
<evidence type="ECO:0000256" key="4">
    <source>
        <dbReference type="ARBA" id="ARBA00022847"/>
    </source>
</evidence>
<dbReference type="GO" id="GO:0015293">
    <property type="term" value="F:symporter activity"/>
    <property type="evidence" value="ECO:0007669"/>
    <property type="project" value="UniProtKB-KW"/>
</dbReference>
<evidence type="ECO:0000256" key="6">
    <source>
        <dbReference type="ARBA" id="ARBA00023136"/>
    </source>
</evidence>
<dbReference type="OrthoDB" id="2985014at2759"/>
<feature type="transmembrane region" description="Helical" evidence="7">
    <location>
        <begin position="190"/>
        <end position="212"/>
    </location>
</feature>
<feature type="transmembrane region" description="Helical" evidence="7">
    <location>
        <begin position="256"/>
        <end position="281"/>
    </location>
</feature>
<dbReference type="PANTHER" id="PTHR11662:SF280">
    <property type="entry name" value="FI21844P1-RELATED"/>
    <property type="match status" value="1"/>
</dbReference>
<dbReference type="InterPro" id="IPR050382">
    <property type="entry name" value="MFS_Na/Anion_cotransporter"/>
</dbReference>
<reference evidence="9" key="1">
    <citation type="submission" date="2022-01" db="EMBL/GenBank/DDBJ databases">
        <authorList>
            <person name="King R."/>
        </authorList>
    </citation>
    <scope>NUCLEOTIDE SEQUENCE</scope>
</reference>
<feature type="transmembrane region" description="Helical" evidence="7">
    <location>
        <begin position="100"/>
        <end position="121"/>
    </location>
</feature>
<dbReference type="EMBL" id="OU892283">
    <property type="protein sequence ID" value="CAG9771347.1"/>
    <property type="molecule type" value="Genomic_DNA"/>
</dbReference>